<keyword evidence="4" id="KW-1185">Reference proteome</keyword>
<dbReference type="RefSeq" id="WP_256533184.1">
    <property type="nucleotide sequence ID" value="NZ_CP101824.1"/>
</dbReference>
<comment type="caution">
    <text evidence="3">The sequence shown here is derived from an EMBL/GenBank/DDBJ whole genome shotgun (WGS) entry which is preliminary data.</text>
</comment>
<protein>
    <submittedName>
        <fullName evidence="3">Rhodanese-like domain-containing protein</fullName>
    </submittedName>
</protein>
<dbReference type="EMBL" id="JBHSAQ010000013">
    <property type="protein sequence ID" value="MFC3959670.1"/>
    <property type="molecule type" value="Genomic_DNA"/>
</dbReference>
<evidence type="ECO:0000313" key="4">
    <source>
        <dbReference type="Proteomes" id="UP001595846"/>
    </source>
</evidence>
<dbReference type="PROSITE" id="PS51257">
    <property type="entry name" value="PROKAR_LIPOPROTEIN"/>
    <property type="match status" value="1"/>
</dbReference>
<sequence>MKRRTYLATAGSATAGVVLGGCLSDDEEDRPPHPGTTLSDPSEYDVSPTGGYNVPLAPLEDVYGSYLDDDELLVLDARGEPQYQQSHISGAKLSPAGRPGFDHPTTDVATDRRIVTYCTCPHHLSTARAAELYSQGFQTVYAIDEGFGPWVNGGYPTDGSGAAQPLSYAIEGVTDPSHAGEQVWLREPETHQQYVARIDDDGSWAMHFEFVDVDDETLVELALPDRTVEDTLGDLSGRTVQL</sequence>
<evidence type="ECO:0000256" key="1">
    <source>
        <dbReference type="SAM" id="MobiDB-lite"/>
    </source>
</evidence>
<proteinExistence type="predicted"/>
<dbReference type="CDD" id="cd00158">
    <property type="entry name" value="RHOD"/>
    <property type="match status" value="1"/>
</dbReference>
<accession>A0ABD5NRV7</accession>
<name>A0ABD5NRV7_9EURY</name>
<dbReference type="Gene3D" id="3.40.250.10">
    <property type="entry name" value="Rhodanese-like domain"/>
    <property type="match status" value="1"/>
</dbReference>
<evidence type="ECO:0000313" key="3">
    <source>
        <dbReference type="EMBL" id="MFC3959670.1"/>
    </source>
</evidence>
<feature type="domain" description="Rhodanese" evidence="2">
    <location>
        <begin position="68"/>
        <end position="159"/>
    </location>
</feature>
<organism evidence="3 4">
    <name type="scientific">Halovivax cerinus</name>
    <dbReference type="NCBI Taxonomy" id="1487865"/>
    <lineage>
        <taxon>Archaea</taxon>
        <taxon>Methanobacteriati</taxon>
        <taxon>Methanobacteriota</taxon>
        <taxon>Stenosarchaea group</taxon>
        <taxon>Halobacteria</taxon>
        <taxon>Halobacteriales</taxon>
        <taxon>Natrialbaceae</taxon>
        <taxon>Halovivax</taxon>
    </lineage>
</organism>
<dbReference type="SUPFAM" id="SSF52821">
    <property type="entry name" value="Rhodanese/Cell cycle control phosphatase"/>
    <property type="match status" value="1"/>
</dbReference>
<dbReference type="PROSITE" id="PS50206">
    <property type="entry name" value="RHODANESE_3"/>
    <property type="match status" value="1"/>
</dbReference>
<feature type="region of interest" description="Disordered" evidence="1">
    <location>
        <begin position="19"/>
        <end position="51"/>
    </location>
</feature>
<evidence type="ECO:0000259" key="2">
    <source>
        <dbReference type="PROSITE" id="PS50206"/>
    </source>
</evidence>
<dbReference type="Proteomes" id="UP001595846">
    <property type="component" value="Unassembled WGS sequence"/>
</dbReference>
<gene>
    <name evidence="3" type="ORF">ACFOUR_15010</name>
</gene>
<dbReference type="AlphaFoldDB" id="A0ABD5NRV7"/>
<dbReference type="InterPro" id="IPR036873">
    <property type="entry name" value="Rhodanese-like_dom_sf"/>
</dbReference>
<dbReference type="Pfam" id="PF00581">
    <property type="entry name" value="Rhodanese"/>
    <property type="match status" value="1"/>
</dbReference>
<dbReference type="InterPro" id="IPR001763">
    <property type="entry name" value="Rhodanese-like_dom"/>
</dbReference>
<reference evidence="3 4" key="1">
    <citation type="journal article" date="2019" name="Int. J. Syst. Evol. Microbiol.">
        <title>The Global Catalogue of Microorganisms (GCM) 10K type strain sequencing project: providing services to taxonomists for standard genome sequencing and annotation.</title>
        <authorList>
            <consortium name="The Broad Institute Genomics Platform"/>
            <consortium name="The Broad Institute Genome Sequencing Center for Infectious Disease"/>
            <person name="Wu L."/>
            <person name="Ma J."/>
        </authorList>
    </citation>
    <scope>NUCLEOTIDE SEQUENCE [LARGE SCALE GENOMIC DNA]</scope>
    <source>
        <strain evidence="3 4">IBRC-M 10256</strain>
    </source>
</reference>
<dbReference type="GeneID" id="73902296"/>